<gene>
    <name evidence="6" type="ORF">Pyn_19976</name>
</gene>
<feature type="domain" description="Non-haem dioxygenase N-terminal" evidence="5">
    <location>
        <begin position="64"/>
        <end position="116"/>
    </location>
</feature>
<evidence type="ECO:0000256" key="1">
    <source>
        <dbReference type="ARBA" id="ARBA00022723"/>
    </source>
</evidence>
<evidence type="ECO:0000256" key="2">
    <source>
        <dbReference type="ARBA" id="ARBA00023002"/>
    </source>
</evidence>
<dbReference type="InterPro" id="IPR026992">
    <property type="entry name" value="DIOX_N"/>
</dbReference>
<keyword evidence="1" id="KW-0479">Metal-binding</keyword>
<comment type="caution">
    <text evidence="6">The sequence shown here is derived from an EMBL/GenBank/DDBJ whole genome shotgun (WGS) entry which is preliminary data.</text>
</comment>
<feature type="region of interest" description="Disordered" evidence="4">
    <location>
        <begin position="118"/>
        <end position="185"/>
    </location>
</feature>
<dbReference type="Pfam" id="PF14226">
    <property type="entry name" value="DIOX_N"/>
    <property type="match status" value="1"/>
</dbReference>
<dbReference type="PANTHER" id="PTHR10209:SF714">
    <property type="entry name" value="1-AMINOCYCLOPROPANE-1-CARBOXYLATE OXIDASE HOMOLOG 11-RELATED"/>
    <property type="match status" value="1"/>
</dbReference>
<evidence type="ECO:0000313" key="7">
    <source>
        <dbReference type="Proteomes" id="UP000250321"/>
    </source>
</evidence>
<sequence length="292" mass="33349">MAPAFVDYTTAEKELYEFDDLKIGVKGLVDARVTHIPRFFIHPPECRANNSSTQQNNGYDGVEIPVIDLKGFNENDDRRVKIVNAISDACATWGFFQIVNHGVPLAIMEDMTESIRASPPIRPSLAGAQNRAKGSPVKPNRPPVRSLKPGQVQSSTDVDRAILHRRRRRDPPSRMPFHTSVRNRRPSENSISEILLTMCFSDKLLSSPIELDKAHYMRYKETETSHLSNHVSCHNNNQLSHNKMRERILRLLHRGRTLVAIYTRFMFDVDLTDPDLHEQHLPLKRCLVLEGL</sequence>
<dbReference type="SUPFAM" id="SSF51197">
    <property type="entry name" value="Clavaminate synthase-like"/>
    <property type="match status" value="1"/>
</dbReference>
<dbReference type="Proteomes" id="UP000250321">
    <property type="component" value="Unassembled WGS sequence"/>
</dbReference>
<dbReference type="GO" id="GO:0046872">
    <property type="term" value="F:metal ion binding"/>
    <property type="evidence" value="ECO:0007669"/>
    <property type="project" value="UniProtKB-KW"/>
</dbReference>
<evidence type="ECO:0000256" key="3">
    <source>
        <dbReference type="ARBA" id="ARBA00023004"/>
    </source>
</evidence>
<dbReference type="Gene3D" id="2.60.120.330">
    <property type="entry name" value="B-lactam Antibiotic, Isopenicillin N Synthase, Chain"/>
    <property type="match status" value="1"/>
</dbReference>
<dbReference type="EMBL" id="PJQY01000135">
    <property type="protein sequence ID" value="PQQ17802.1"/>
    <property type="molecule type" value="Genomic_DNA"/>
</dbReference>
<accession>A0A314Z877</accession>
<keyword evidence="3" id="KW-0408">Iron</keyword>
<reference evidence="6 7" key="1">
    <citation type="submission" date="2018-02" db="EMBL/GenBank/DDBJ databases">
        <title>Draft genome of wild Prunus yedoensis var. nudiflora.</title>
        <authorList>
            <person name="Baek S."/>
            <person name="Kim J.-H."/>
            <person name="Choi K."/>
            <person name="Kim G.-B."/>
            <person name="Cho A."/>
            <person name="Jang H."/>
            <person name="Shin C.-H."/>
            <person name="Yu H.-J."/>
            <person name="Mun J.-H."/>
        </authorList>
    </citation>
    <scope>NUCLEOTIDE SEQUENCE [LARGE SCALE GENOMIC DNA]</scope>
    <source>
        <strain evidence="7">cv. Jeju island</strain>
        <tissue evidence="6">Leaf</tissue>
    </source>
</reference>
<protein>
    <recommendedName>
        <fullName evidence="5">Non-haem dioxygenase N-terminal domain-containing protein</fullName>
    </recommendedName>
</protein>
<keyword evidence="7" id="KW-1185">Reference proteome</keyword>
<dbReference type="OrthoDB" id="288590at2759"/>
<evidence type="ECO:0000259" key="5">
    <source>
        <dbReference type="Pfam" id="PF14226"/>
    </source>
</evidence>
<dbReference type="AlphaFoldDB" id="A0A314Z877"/>
<organism evidence="6 7">
    <name type="scientific">Prunus yedoensis var. nudiflora</name>
    <dbReference type="NCBI Taxonomy" id="2094558"/>
    <lineage>
        <taxon>Eukaryota</taxon>
        <taxon>Viridiplantae</taxon>
        <taxon>Streptophyta</taxon>
        <taxon>Embryophyta</taxon>
        <taxon>Tracheophyta</taxon>
        <taxon>Spermatophyta</taxon>
        <taxon>Magnoliopsida</taxon>
        <taxon>eudicotyledons</taxon>
        <taxon>Gunneridae</taxon>
        <taxon>Pentapetalae</taxon>
        <taxon>rosids</taxon>
        <taxon>fabids</taxon>
        <taxon>Rosales</taxon>
        <taxon>Rosaceae</taxon>
        <taxon>Amygdaloideae</taxon>
        <taxon>Amygdaleae</taxon>
        <taxon>Prunus</taxon>
    </lineage>
</organism>
<evidence type="ECO:0000256" key="4">
    <source>
        <dbReference type="SAM" id="MobiDB-lite"/>
    </source>
</evidence>
<dbReference type="InterPro" id="IPR027443">
    <property type="entry name" value="IPNS-like_sf"/>
</dbReference>
<dbReference type="GO" id="GO:0016491">
    <property type="term" value="F:oxidoreductase activity"/>
    <property type="evidence" value="ECO:0007669"/>
    <property type="project" value="UniProtKB-KW"/>
</dbReference>
<evidence type="ECO:0000313" key="6">
    <source>
        <dbReference type="EMBL" id="PQQ17802.1"/>
    </source>
</evidence>
<keyword evidence="2" id="KW-0560">Oxidoreductase</keyword>
<dbReference type="PANTHER" id="PTHR10209">
    <property type="entry name" value="OXIDOREDUCTASE, 2OG-FE II OXYGENASE FAMILY PROTEIN"/>
    <property type="match status" value="1"/>
</dbReference>
<proteinExistence type="predicted"/>
<name>A0A314Z877_PRUYE</name>